<accession>A0A6G0Z911</accession>
<proteinExistence type="predicted"/>
<comment type="caution">
    <text evidence="1">The sequence shown here is derived from an EMBL/GenBank/DDBJ whole genome shotgun (WGS) entry which is preliminary data.</text>
</comment>
<organism evidence="1 2">
    <name type="scientific">Aphis craccivora</name>
    <name type="common">Cowpea aphid</name>
    <dbReference type="NCBI Taxonomy" id="307492"/>
    <lineage>
        <taxon>Eukaryota</taxon>
        <taxon>Metazoa</taxon>
        <taxon>Ecdysozoa</taxon>
        <taxon>Arthropoda</taxon>
        <taxon>Hexapoda</taxon>
        <taxon>Insecta</taxon>
        <taxon>Pterygota</taxon>
        <taxon>Neoptera</taxon>
        <taxon>Paraneoptera</taxon>
        <taxon>Hemiptera</taxon>
        <taxon>Sternorrhyncha</taxon>
        <taxon>Aphidomorpha</taxon>
        <taxon>Aphidoidea</taxon>
        <taxon>Aphididae</taxon>
        <taxon>Aphidini</taxon>
        <taxon>Aphis</taxon>
        <taxon>Aphis</taxon>
    </lineage>
</organism>
<dbReference type="Proteomes" id="UP000478052">
    <property type="component" value="Unassembled WGS sequence"/>
</dbReference>
<dbReference type="EMBL" id="VUJU01001047">
    <property type="protein sequence ID" value="KAF0767067.1"/>
    <property type="molecule type" value="Genomic_DNA"/>
</dbReference>
<evidence type="ECO:0000313" key="2">
    <source>
        <dbReference type="Proteomes" id="UP000478052"/>
    </source>
</evidence>
<dbReference type="AlphaFoldDB" id="A0A6G0Z911"/>
<reference evidence="1 2" key="1">
    <citation type="submission" date="2019-08" db="EMBL/GenBank/DDBJ databases">
        <title>Whole genome of Aphis craccivora.</title>
        <authorList>
            <person name="Voronova N.V."/>
            <person name="Shulinski R.S."/>
            <person name="Bandarenka Y.V."/>
            <person name="Zhorov D.G."/>
            <person name="Warner D."/>
        </authorList>
    </citation>
    <scope>NUCLEOTIDE SEQUENCE [LARGE SCALE GENOMIC DNA]</scope>
    <source>
        <strain evidence="1">180601</strain>
        <tissue evidence="1">Whole Body</tissue>
    </source>
</reference>
<gene>
    <name evidence="1" type="ORF">FWK35_00015932</name>
</gene>
<name>A0A6G0Z911_APHCR</name>
<keyword evidence="2" id="KW-1185">Reference proteome</keyword>
<sequence>MTLYTIILYIHRARKKQTKLVNRTRFTSFVAVKIYIEGGSGVVGIRVRATYSQFTNTHILCI</sequence>
<protein>
    <submittedName>
        <fullName evidence="1">Uncharacterized protein</fullName>
    </submittedName>
</protein>
<evidence type="ECO:0000313" key="1">
    <source>
        <dbReference type="EMBL" id="KAF0767067.1"/>
    </source>
</evidence>